<dbReference type="GO" id="GO:0005634">
    <property type="term" value="C:nucleus"/>
    <property type="evidence" value="ECO:0007669"/>
    <property type="project" value="UniProtKB-SubCell"/>
</dbReference>
<dbReference type="PANTHER" id="PTHR31734:SF173">
    <property type="entry name" value="AUXIN-RESPONSIVE PROTEIN IAA19"/>
    <property type="match status" value="1"/>
</dbReference>
<dbReference type="GO" id="GO:0009734">
    <property type="term" value="P:auxin-activated signaling pathway"/>
    <property type="evidence" value="ECO:0007669"/>
    <property type="project" value="UniProtKB-UniRule"/>
</dbReference>
<dbReference type="SUPFAM" id="SSF54277">
    <property type="entry name" value="CAD &amp; PB1 domains"/>
    <property type="match status" value="1"/>
</dbReference>
<dbReference type="GO" id="GO:0006355">
    <property type="term" value="P:regulation of DNA-templated transcription"/>
    <property type="evidence" value="ECO:0007669"/>
    <property type="project" value="InterPro"/>
</dbReference>
<dbReference type="Gene3D" id="3.10.20.90">
    <property type="entry name" value="Phosphatidylinositol 3-kinase Catalytic Subunit, Chain A, domain 1"/>
    <property type="match status" value="1"/>
</dbReference>
<keyword evidence="9 10" id="KW-0927">Auxin signaling pathway</keyword>
<gene>
    <name evidence="12" type="primary">IAA19</name>
    <name evidence="12" type="ORF">Zm00014a_004196</name>
</gene>
<evidence type="ECO:0000256" key="2">
    <source>
        <dbReference type="ARBA" id="ARBA00004123"/>
    </source>
</evidence>
<proteinExistence type="inferred from homology"/>
<accession>A0A3L6DT51</accession>
<evidence type="ECO:0000256" key="8">
    <source>
        <dbReference type="ARBA" id="ARBA00023242"/>
    </source>
</evidence>
<dbReference type="EMBL" id="NCVQ01000009">
    <property type="protein sequence ID" value="PWZ11884.1"/>
    <property type="molecule type" value="Genomic_DNA"/>
</dbReference>
<comment type="subcellular location">
    <subcellularLocation>
        <location evidence="2 10">Nucleus</location>
    </subcellularLocation>
</comment>
<evidence type="ECO:0000259" key="11">
    <source>
        <dbReference type="PROSITE" id="PS51745"/>
    </source>
</evidence>
<dbReference type="InterPro" id="IPR003311">
    <property type="entry name" value="AUX_IAA"/>
</dbReference>
<comment type="similarity">
    <text evidence="3 10">Belongs to the Aux/IAA family.</text>
</comment>
<dbReference type="Proteomes" id="UP000251960">
    <property type="component" value="Chromosome 8"/>
</dbReference>
<evidence type="ECO:0000256" key="9">
    <source>
        <dbReference type="ARBA" id="ARBA00023294"/>
    </source>
</evidence>
<evidence type="ECO:0000256" key="3">
    <source>
        <dbReference type="ARBA" id="ARBA00006728"/>
    </source>
</evidence>
<dbReference type="PROSITE" id="PS51745">
    <property type="entry name" value="PB1"/>
    <property type="match status" value="1"/>
</dbReference>
<name>A0A3L6DT51_MAIZE</name>
<dbReference type="ExpressionAtlas" id="A0A3L6DT51">
    <property type="expression patterns" value="baseline and differential"/>
</dbReference>
<reference evidence="12" key="1">
    <citation type="journal article" date="2018" name="Nat. Genet.">
        <title>Extensive intraspecific gene order and gene structural variations between Mo17 and other maize genomes.</title>
        <authorList>
            <person name="Sun S."/>
            <person name="Zhou Y."/>
            <person name="Chen J."/>
            <person name="Shi J."/>
            <person name="Zhao H."/>
            <person name="Zhao H."/>
            <person name="Song W."/>
            <person name="Zhang M."/>
            <person name="Cui Y."/>
            <person name="Dong X."/>
            <person name="Liu H."/>
            <person name="Ma X."/>
            <person name="Jiao Y."/>
            <person name="Wang B."/>
            <person name="Wei X."/>
            <person name="Stein J.C."/>
            <person name="Glaubitz J.C."/>
            <person name="Lu F."/>
            <person name="Yu G."/>
            <person name="Liang C."/>
            <person name="Fengler K."/>
            <person name="Li B."/>
            <person name="Rafalski A."/>
            <person name="Schnable P.S."/>
            <person name="Ware D.H."/>
            <person name="Buckler E.S."/>
            <person name="Lai J."/>
        </authorList>
    </citation>
    <scope>NUCLEOTIDE SEQUENCE [LARGE SCALE GENOMIC DNA]</scope>
    <source>
        <tissue evidence="12">Seedling</tissue>
    </source>
</reference>
<feature type="domain" description="PB1" evidence="11">
    <location>
        <begin position="234"/>
        <end position="322"/>
    </location>
</feature>
<evidence type="ECO:0000313" key="12">
    <source>
        <dbReference type="EMBL" id="PWZ11884.1"/>
    </source>
</evidence>
<evidence type="ECO:0000256" key="10">
    <source>
        <dbReference type="RuleBase" id="RU004549"/>
    </source>
</evidence>
<keyword evidence="5 10" id="KW-0678">Repressor</keyword>
<comment type="subunit">
    <text evidence="4 10">Homodimers and heterodimers.</text>
</comment>
<dbReference type="InterPro" id="IPR033389">
    <property type="entry name" value="AUX/IAA_dom"/>
</dbReference>
<evidence type="ECO:0000256" key="7">
    <source>
        <dbReference type="ARBA" id="ARBA00023163"/>
    </source>
</evidence>
<evidence type="ECO:0000256" key="1">
    <source>
        <dbReference type="ARBA" id="ARBA00002159"/>
    </source>
</evidence>
<sequence>MPSTDHGVPSTYPPLGYLHHSSAQLERTKRTHLGPLLLCFCFPTESPQPQALALCPLPSSPPMPPPPPLLEPRDYLGAGATSSCCSSCCSSGREGAGPHLALRLGLPGSDDSPGRGADTEHARAHVDAALTLGPGPGPAPPRGSAKRGFADSLDRSAKLDGVAADDAAGGVTRVAGAAAGAPPAAKDLFMIAFSAMDRAQVVGWPPVRSYRKNTLAASATKTNGGDEGRSEAGCCYVKVSMDGAPYLRKVDLKTYSSYEDLSLGLEKMFSCFITGQNSSCKTSRRDRLTDGSRVDALQDQEYVLTYEDKDADWMLVGDLPWE</sequence>
<dbReference type="PANTHER" id="PTHR31734">
    <property type="entry name" value="AUXIN-RESPONSIVE PROTEIN IAA17"/>
    <property type="match status" value="1"/>
</dbReference>
<comment type="function">
    <text evidence="1 10">Aux/IAA proteins are short-lived transcriptional factors that function as repressors of early auxin response genes at low auxin concentrations.</text>
</comment>
<protein>
    <recommendedName>
        <fullName evidence="10">Auxin-responsive protein</fullName>
    </recommendedName>
</protein>
<keyword evidence="6 10" id="KW-0805">Transcription regulation</keyword>
<dbReference type="AlphaFoldDB" id="A0A3L6DT51"/>
<dbReference type="InterPro" id="IPR053793">
    <property type="entry name" value="PB1-like"/>
</dbReference>
<dbReference type="Pfam" id="PF02309">
    <property type="entry name" value="AUX_IAA"/>
    <property type="match status" value="1"/>
</dbReference>
<keyword evidence="7 10" id="KW-0804">Transcription</keyword>
<comment type="caution">
    <text evidence="12">The sequence shown here is derived from an EMBL/GenBank/DDBJ whole genome shotgun (WGS) entry which is preliminary data.</text>
</comment>
<keyword evidence="8 10" id="KW-0539">Nucleus</keyword>
<evidence type="ECO:0000256" key="5">
    <source>
        <dbReference type="ARBA" id="ARBA00022491"/>
    </source>
</evidence>
<evidence type="ECO:0000256" key="4">
    <source>
        <dbReference type="ARBA" id="ARBA00011726"/>
    </source>
</evidence>
<organism evidence="12">
    <name type="scientific">Zea mays</name>
    <name type="common">Maize</name>
    <dbReference type="NCBI Taxonomy" id="4577"/>
    <lineage>
        <taxon>Eukaryota</taxon>
        <taxon>Viridiplantae</taxon>
        <taxon>Streptophyta</taxon>
        <taxon>Embryophyta</taxon>
        <taxon>Tracheophyta</taxon>
        <taxon>Spermatophyta</taxon>
        <taxon>Magnoliopsida</taxon>
        <taxon>Liliopsida</taxon>
        <taxon>Poales</taxon>
        <taxon>Poaceae</taxon>
        <taxon>PACMAD clade</taxon>
        <taxon>Panicoideae</taxon>
        <taxon>Andropogonodae</taxon>
        <taxon>Andropogoneae</taxon>
        <taxon>Tripsacinae</taxon>
        <taxon>Zea</taxon>
    </lineage>
</organism>
<evidence type="ECO:0000256" key="6">
    <source>
        <dbReference type="ARBA" id="ARBA00023015"/>
    </source>
</evidence>